<proteinExistence type="predicted"/>
<dbReference type="InterPro" id="IPR001155">
    <property type="entry name" value="OxRdtase_FMN_N"/>
</dbReference>
<evidence type="ECO:0000313" key="9">
    <source>
        <dbReference type="Proteomes" id="UP000218811"/>
    </source>
</evidence>
<dbReference type="OrthoDB" id="1663137at2759"/>
<feature type="region of interest" description="Disordered" evidence="6">
    <location>
        <begin position="1"/>
        <end position="31"/>
    </location>
</feature>
<keyword evidence="5" id="KW-0560">Oxidoreductase</keyword>
<name>A0A2H3JQM1_WOLCO</name>
<dbReference type="InterPro" id="IPR044152">
    <property type="entry name" value="YqjM-like"/>
</dbReference>
<gene>
    <name evidence="8" type="ORF">WOLCODRAFT_76332</name>
</gene>
<sequence length="411" mass="44747">MEDIVSPAAANTSYFTPAQEPPAGTALYPQPDGKPIPKLFRPITIRGVHFQNRIMLSPLGQSSANNGSLTPWHSAHLGGILIYGPGLTFIEATAVLPEGRTSPEDSGLWDDSQIESLRKLVEFAHSQNQKIGMQLGHAGRKASTVAKWLAAENGASEAVGGWPNDVVAPSPIPYKNSPDYPKPEPLNETGIKRVVKAFADAAVRAVKAGVDVIDIHGAHGYLLHQFMSPVSNKRQDKYGGSFENRIRLALEVVDAVRAVIPADVPLMFRPSATDWLEEVAPDEPSWRCEDTVNLAEILIDHGVDLIDVSSAGLDSRQKIKFIAPAYQAHFAEAVKKRVGDRMLVASVGGIKDGIIAQKVLEKQGIDMVLVGRQFLRDHQSVWTFAEQLGVTVQLPNQANWVFRGRGSARRK</sequence>
<reference evidence="8 9" key="1">
    <citation type="journal article" date="2012" name="Science">
        <title>The Paleozoic origin of enzymatic lignin decomposition reconstructed from 31 fungal genomes.</title>
        <authorList>
            <person name="Floudas D."/>
            <person name="Binder M."/>
            <person name="Riley R."/>
            <person name="Barry K."/>
            <person name="Blanchette R.A."/>
            <person name="Henrissat B."/>
            <person name="Martinez A.T."/>
            <person name="Otillar R."/>
            <person name="Spatafora J.W."/>
            <person name="Yadav J.S."/>
            <person name="Aerts A."/>
            <person name="Benoit I."/>
            <person name="Boyd A."/>
            <person name="Carlson A."/>
            <person name="Copeland A."/>
            <person name="Coutinho P.M."/>
            <person name="de Vries R.P."/>
            <person name="Ferreira P."/>
            <person name="Findley K."/>
            <person name="Foster B."/>
            <person name="Gaskell J."/>
            <person name="Glotzer D."/>
            <person name="Gorecki P."/>
            <person name="Heitman J."/>
            <person name="Hesse C."/>
            <person name="Hori C."/>
            <person name="Igarashi K."/>
            <person name="Jurgens J.A."/>
            <person name="Kallen N."/>
            <person name="Kersten P."/>
            <person name="Kohler A."/>
            <person name="Kuees U."/>
            <person name="Kumar T.K.A."/>
            <person name="Kuo A."/>
            <person name="LaButti K."/>
            <person name="Larrondo L.F."/>
            <person name="Lindquist E."/>
            <person name="Ling A."/>
            <person name="Lombard V."/>
            <person name="Lucas S."/>
            <person name="Lundell T."/>
            <person name="Martin R."/>
            <person name="McLaughlin D.J."/>
            <person name="Morgenstern I."/>
            <person name="Morin E."/>
            <person name="Murat C."/>
            <person name="Nagy L.G."/>
            <person name="Nolan M."/>
            <person name="Ohm R.A."/>
            <person name="Patyshakuliyeva A."/>
            <person name="Rokas A."/>
            <person name="Ruiz-Duenas F.J."/>
            <person name="Sabat G."/>
            <person name="Salamov A."/>
            <person name="Samejima M."/>
            <person name="Schmutz J."/>
            <person name="Slot J.C."/>
            <person name="St John F."/>
            <person name="Stenlid J."/>
            <person name="Sun H."/>
            <person name="Sun S."/>
            <person name="Syed K."/>
            <person name="Tsang A."/>
            <person name="Wiebenga A."/>
            <person name="Young D."/>
            <person name="Pisabarro A."/>
            <person name="Eastwood D.C."/>
            <person name="Martin F."/>
            <person name="Cullen D."/>
            <person name="Grigoriev I.V."/>
            <person name="Hibbett D.S."/>
        </authorList>
    </citation>
    <scope>NUCLEOTIDE SEQUENCE [LARGE SCALE GENOMIC DNA]</scope>
    <source>
        <strain evidence="8 9">MD-104</strain>
    </source>
</reference>
<keyword evidence="9" id="KW-1185">Reference proteome</keyword>
<keyword evidence="4" id="KW-0521">NADP</keyword>
<evidence type="ECO:0000259" key="7">
    <source>
        <dbReference type="Pfam" id="PF00724"/>
    </source>
</evidence>
<evidence type="ECO:0000256" key="2">
    <source>
        <dbReference type="ARBA" id="ARBA00022630"/>
    </source>
</evidence>
<dbReference type="CDD" id="cd02932">
    <property type="entry name" value="OYE_YqiM_FMN"/>
    <property type="match status" value="1"/>
</dbReference>
<feature type="domain" description="NADH:flavin oxidoreductase/NADH oxidase N-terminal" evidence="7">
    <location>
        <begin position="38"/>
        <end position="386"/>
    </location>
</feature>
<dbReference type="Proteomes" id="UP000218811">
    <property type="component" value="Unassembled WGS sequence"/>
</dbReference>
<dbReference type="OMA" id="REFKEAW"/>
<dbReference type="AlphaFoldDB" id="A0A2H3JQM1"/>
<protein>
    <submittedName>
        <fullName evidence="8">FMN-linked oxidoreductase</fullName>
    </submittedName>
</protein>
<dbReference type="PANTHER" id="PTHR43303:SF4">
    <property type="entry name" value="NADPH DEHYDROGENASE C23G7.10C-RELATED"/>
    <property type="match status" value="1"/>
</dbReference>
<evidence type="ECO:0000256" key="3">
    <source>
        <dbReference type="ARBA" id="ARBA00022643"/>
    </source>
</evidence>
<accession>A0A2H3JQM1</accession>
<keyword evidence="2" id="KW-0285">Flavoprotein</keyword>
<dbReference type="InterPro" id="IPR013785">
    <property type="entry name" value="Aldolase_TIM"/>
</dbReference>
<organism evidence="8 9">
    <name type="scientific">Wolfiporia cocos (strain MD-104)</name>
    <name type="common">Brown rot fungus</name>
    <dbReference type="NCBI Taxonomy" id="742152"/>
    <lineage>
        <taxon>Eukaryota</taxon>
        <taxon>Fungi</taxon>
        <taxon>Dikarya</taxon>
        <taxon>Basidiomycota</taxon>
        <taxon>Agaricomycotina</taxon>
        <taxon>Agaricomycetes</taxon>
        <taxon>Polyporales</taxon>
        <taxon>Phaeolaceae</taxon>
        <taxon>Wolfiporia</taxon>
    </lineage>
</organism>
<evidence type="ECO:0000256" key="1">
    <source>
        <dbReference type="ARBA" id="ARBA00001917"/>
    </source>
</evidence>
<dbReference type="Pfam" id="PF00724">
    <property type="entry name" value="Oxidored_FMN"/>
    <property type="match status" value="1"/>
</dbReference>
<dbReference type="GO" id="GO:0003959">
    <property type="term" value="F:NADPH dehydrogenase activity"/>
    <property type="evidence" value="ECO:0007669"/>
    <property type="project" value="InterPro"/>
</dbReference>
<dbReference type="PANTHER" id="PTHR43303">
    <property type="entry name" value="NADPH DEHYDROGENASE C23G7.10C-RELATED"/>
    <property type="match status" value="1"/>
</dbReference>
<evidence type="ECO:0000256" key="5">
    <source>
        <dbReference type="ARBA" id="ARBA00023002"/>
    </source>
</evidence>
<dbReference type="GO" id="GO:0010181">
    <property type="term" value="F:FMN binding"/>
    <property type="evidence" value="ECO:0007669"/>
    <property type="project" value="InterPro"/>
</dbReference>
<keyword evidence="3" id="KW-0288">FMN</keyword>
<evidence type="ECO:0000256" key="6">
    <source>
        <dbReference type="SAM" id="MobiDB-lite"/>
    </source>
</evidence>
<dbReference type="STRING" id="742152.A0A2H3JQM1"/>
<evidence type="ECO:0000256" key="4">
    <source>
        <dbReference type="ARBA" id="ARBA00022857"/>
    </source>
</evidence>
<dbReference type="GO" id="GO:0050661">
    <property type="term" value="F:NADP binding"/>
    <property type="evidence" value="ECO:0007669"/>
    <property type="project" value="InterPro"/>
</dbReference>
<dbReference type="Gene3D" id="3.20.20.70">
    <property type="entry name" value="Aldolase class I"/>
    <property type="match status" value="1"/>
</dbReference>
<comment type="cofactor">
    <cofactor evidence="1">
        <name>FMN</name>
        <dbReference type="ChEBI" id="CHEBI:58210"/>
    </cofactor>
</comment>
<dbReference type="EMBL" id="KB468157">
    <property type="protein sequence ID" value="PCH44436.1"/>
    <property type="molecule type" value="Genomic_DNA"/>
</dbReference>
<evidence type="ECO:0000313" key="8">
    <source>
        <dbReference type="EMBL" id="PCH44436.1"/>
    </source>
</evidence>
<dbReference type="SUPFAM" id="SSF51395">
    <property type="entry name" value="FMN-linked oxidoreductases"/>
    <property type="match status" value="1"/>
</dbReference>